<dbReference type="AlphaFoldDB" id="A0A8X7WXV0"/>
<dbReference type="GO" id="GO:0005634">
    <property type="term" value="C:nucleus"/>
    <property type="evidence" value="ECO:0007669"/>
    <property type="project" value="TreeGrafter"/>
</dbReference>
<dbReference type="GO" id="GO:0045087">
    <property type="term" value="P:innate immune response"/>
    <property type="evidence" value="ECO:0007669"/>
    <property type="project" value="TreeGrafter"/>
</dbReference>
<evidence type="ECO:0000256" key="1">
    <source>
        <dbReference type="SAM" id="MobiDB-lite"/>
    </source>
</evidence>
<feature type="non-terminal residue" evidence="3">
    <location>
        <position position="382"/>
    </location>
</feature>
<reference evidence="3 4" key="1">
    <citation type="journal article" date="2021" name="Cell">
        <title>Tracing the genetic footprints of vertebrate landing in non-teleost ray-finned fishes.</title>
        <authorList>
            <person name="Bi X."/>
            <person name="Wang K."/>
            <person name="Yang L."/>
            <person name="Pan H."/>
            <person name="Jiang H."/>
            <person name="Wei Q."/>
            <person name="Fang M."/>
            <person name="Yu H."/>
            <person name="Zhu C."/>
            <person name="Cai Y."/>
            <person name="He Y."/>
            <person name="Gan X."/>
            <person name="Zeng H."/>
            <person name="Yu D."/>
            <person name="Zhu Y."/>
            <person name="Jiang H."/>
            <person name="Qiu Q."/>
            <person name="Yang H."/>
            <person name="Zhang Y.E."/>
            <person name="Wang W."/>
            <person name="Zhu M."/>
            <person name="He S."/>
            <person name="Zhang G."/>
        </authorList>
    </citation>
    <scope>NUCLEOTIDE SEQUENCE [LARGE SCALE GENOMIC DNA]</scope>
    <source>
        <strain evidence="3">Bchr_013</strain>
    </source>
</reference>
<feature type="region of interest" description="Disordered" evidence="1">
    <location>
        <begin position="292"/>
        <end position="367"/>
    </location>
</feature>
<dbReference type="FunFam" id="2.60.40.10:FF:000046">
    <property type="entry name" value="Nuclear factor NF-kappa-B p105 subunit"/>
    <property type="match status" value="1"/>
</dbReference>
<dbReference type="GO" id="GO:0005737">
    <property type="term" value="C:cytoplasm"/>
    <property type="evidence" value="ECO:0007669"/>
    <property type="project" value="InterPro"/>
</dbReference>
<gene>
    <name evidence="3" type="primary">Rel</name>
    <name evidence="3" type="ORF">GTO96_0014083</name>
</gene>
<dbReference type="InterPro" id="IPR014756">
    <property type="entry name" value="Ig_E-set"/>
</dbReference>
<dbReference type="EMBL" id="JAATIS010006718">
    <property type="protein sequence ID" value="KAG2458658.1"/>
    <property type="molecule type" value="Genomic_DNA"/>
</dbReference>
<dbReference type="Gene3D" id="2.60.40.10">
    <property type="entry name" value="Immunoglobulins"/>
    <property type="match status" value="1"/>
</dbReference>
<feature type="non-terminal residue" evidence="3">
    <location>
        <position position="1"/>
    </location>
</feature>
<dbReference type="InterPro" id="IPR032397">
    <property type="entry name" value="RHD_dimer"/>
</dbReference>
<feature type="compositionally biased region" description="Low complexity" evidence="1">
    <location>
        <begin position="151"/>
        <end position="168"/>
    </location>
</feature>
<dbReference type="InterPro" id="IPR000451">
    <property type="entry name" value="NFkB/Dor"/>
</dbReference>
<dbReference type="GO" id="GO:0038061">
    <property type="term" value="P:non-canonical NF-kappaB signal transduction"/>
    <property type="evidence" value="ECO:0007669"/>
    <property type="project" value="TreeGrafter"/>
</dbReference>
<keyword evidence="4" id="KW-1185">Reference proteome</keyword>
<proteinExistence type="predicted"/>
<dbReference type="PRINTS" id="PR00057">
    <property type="entry name" value="NFKBTNSCPFCT"/>
</dbReference>
<dbReference type="SUPFAM" id="SSF81296">
    <property type="entry name" value="E set domains"/>
    <property type="match status" value="1"/>
</dbReference>
<dbReference type="Proteomes" id="UP000886611">
    <property type="component" value="Unassembled WGS sequence"/>
</dbReference>
<comment type="caution">
    <text evidence="3">The sequence shown here is derived from an EMBL/GenBank/DDBJ whole genome shotgun (WGS) entry which is preliminary data.</text>
</comment>
<name>A0A8X7WXV0_POLSE</name>
<dbReference type="PANTHER" id="PTHR24169">
    <property type="entry name" value="NUCLEAR FACTOR NF-KAPPA-B PROTEIN"/>
    <property type="match status" value="1"/>
</dbReference>
<dbReference type="GO" id="GO:0006954">
    <property type="term" value="P:inflammatory response"/>
    <property type="evidence" value="ECO:0007669"/>
    <property type="project" value="TreeGrafter"/>
</dbReference>
<dbReference type="Pfam" id="PF16179">
    <property type="entry name" value="RHD_dimer"/>
    <property type="match status" value="1"/>
</dbReference>
<feature type="domain" description="Rel homology dimerisation" evidence="2">
    <location>
        <begin position="9"/>
        <end position="83"/>
    </location>
</feature>
<sequence>MTSLTIILFNNSTDDIEVRFFTKDWEAKGSFSQADVHRQVAIVFKTPPFYNTNIASPVSVQMQLRRPSDQEVSEAMEFKYLPDDKDPYGCNEKKRRRETFEKIIQSLPEPMNVFAQRYPVQHSSNNFSQPQHFMSHSSDMLYPHHSLQPVMNSHPSSSMNSGSSWSHGQPSIPLDSLRFSQQQQSCSATMPTSIPSSKMHMPGDITLPLLTEIDLKCLDTNGSNGALQAGVGRKENDANSNGHLPLQSTNVYTAACANSLDGSSLNAAVANNNNNMDTSDILLSVTSEHIYQWTAPPPPPPQGSQGPNASLGMIGSDSQVPYDDAVPRLVNNGDIFNGLRQPNNDSQHGNPGGTPSSEHYRAEANPSTGHFNLISRWEYFQS</sequence>
<feature type="region of interest" description="Disordered" evidence="1">
    <location>
        <begin position="151"/>
        <end position="170"/>
    </location>
</feature>
<dbReference type="GO" id="GO:0045944">
    <property type="term" value="P:positive regulation of transcription by RNA polymerase II"/>
    <property type="evidence" value="ECO:0007669"/>
    <property type="project" value="TreeGrafter"/>
</dbReference>
<evidence type="ECO:0000313" key="4">
    <source>
        <dbReference type="Proteomes" id="UP000886611"/>
    </source>
</evidence>
<dbReference type="GO" id="GO:0000981">
    <property type="term" value="F:DNA-binding transcription factor activity, RNA polymerase II-specific"/>
    <property type="evidence" value="ECO:0007669"/>
    <property type="project" value="TreeGrafter"/>
</dbReference>
<evidence type="ECO:0000259" key="2">
    <source>
        <dbReference type="Pfam" id="PF16179"/>
    </source>
</evidence>
<dbReference type="InterPro" id="IPR013783">
    <property type="entry name" value="Ig-like_fold"/>
</dbReference>
<feature type="compositionally biased region" description="Polar residues" evidence="1">
    <location>
        <begin position="340"/>
        <end position="357"/>
    </location>
</feature>
<organism evidence="3 4">
    <name type="scientific">Polypterus senegalus</name>
    <name type="common">Senegal bichir</name>
    <dbReference type="NCBI Taxonomy" id="55291"/>
    <lineage>
        <taxon>Eukaryota</taxon>
        <taxon>Metazoa</taxon>
        <taxon>Chordata</taxon>
        <taxon>Craniata</taxon>
        <taxon>Vertebrata</taxon>
        <taxon>Euteleostomi</taxon>
        <taxon>Actinopterygii</taxon>
        <taxon>Polypteriformes</taxon>
        <taxon>Polypteridae</taxon>
        <taxon>Polypterus</taxon>
    </lineage>
</organism>
<dbReference type="GO" id="GO:0000978">
    <property type="term" value="F:RNA polymerase II cis-regulatory region sequence-specific DNA binding"/>
    <property type="evidence" value="ECO:0007669"/>
    <property type="project" value="TreeGrafter"/>
</dbReference>
<dbReference type="GO" id="GO:0034097">
    <property type="term" value="P:response to cytokine"/>
    <property type="evidence" value="ECO:0007669"/>
    <property type="project" value="TreeGrafter"/>
</dbReference>
<evidence type="ECO:0000313" key="3">
    <source>
        <dbReference type="EMBL" id="KAG2458658.1"/>
    </source>
</evidence>
<dbReference type="GO" id="GO:0033554">
    <property type="term" value="P:cellular response to stress"/>
    <property type="evidence" value="ECO:0007669"/>
    <property type="project" value="TreeGrafter"/>
</dbReference>
<dbReference type="GO" id="GO:0007249">
    <property type="term" value="P:canonical NF-kappaB signal transduction"/>
    <property type="evidence" value="ECO:0007669"/>
    <property type="project" value="TreeGrafter"/>
</dbReference>
<dbReference type="PANTHER" id="PTHR24169:SF4">
    <property type="entry name" value="PROTO-ONCOGENE C-REL"/>
    <property type="match status" value="1"/>
</dbReference>
<accession>A0A8X7WXV0</accession>
<protein>
    <submittedName>
        <fullName evidence="3">REL protein</fullName>
    </submittedName>
</protein>